<feature type="compositionally biased region" description="Acidic residues" evidence="2">
    <location>
        <begin position="1"/>
        <end position="11"/>
    </location>
</feature>
<evidence type="ECO:0000313" key="4">
    <source>
        <dbReference type="Proteomes" id="UP000179807"/>
    </source>
</evidence>
<feature type="compositionally biased region" description="Low complexity" evidence="2">
    <location>
        <begin position="46"/>
        <end position="56"/>
    </location>
</feature>
<feature type="compositionally biased region" description="Basic residues" evidence="2">
    <location>
        <begin position="62"/>
        <end position="74"/>
    </location>
</feature>
<comment type="caution">
    <text evidence="3">The sequence shown here is derived from an EMBL/GenBank/DDBJ whole genome shotgun (WGS) entry which is preliminary data.</text>
</comment>
<feature type="compositionally biased region" description="Acidic residues" evidence="2">
    <location>
        <begin position="342"/>
        <end position="362"/>
    </location>
</feature>
<evidence type="ECO:0000256" key="2">
    <source>
        <dbReference type="SAM" id="MobiDB-lite"/>
    </source>
</evidence>
<evidence type="ECO:0000313" key="3">
    <source>
        <dbReference type="EMBL" id="OHS95310.1"/>
    </source>
</evidence>
<feature type="compositionally biased region" description="Basic and acidic residues" evidence="2">
    <location>
        <begin position="79"/>
        <end position="89"/>
    </location>
</feature>
<keyword evidence="1" id="KW-0175">Coiled coil</keyword>
<proteinExistence type="predicted"/>
<dbReference type="RefSeq" id="XP_068348447.1">
    <property type="nucleotide sequence ID" value="XM_068512146.1"/>
</dbReference>
<accession>A0A1J4J7Z2</accession>
<name>A0A1J4J7Z2_9EUKA</name>
<dbReference type="EMBL" id="MLAK01001256">
    <property type="protein sequence ID" value="OHS95310.1"/>
    <property type="molecule type" value="Genomic_DNA"/>
</dbReference>
<feature type="region of interest" description="Disordered" evidence="2">
    <location>
        <begin position="1"/>
        <end position="89"/>
    </location>
</feature>
<gene>
    <name evidence="3" type="ORF">TRFO_38601</name>
</gene>
<keyword evidence="4" id="KW-1185">Reference proteome</keyword>
<dbReference type="VEuPathDB" id="TrichDB:TRFO_38601"/>
<organism evidence="3 4">
    <name type="scientific">Tritrichomonas foetus</name>
    <dbReference type="NCBI Taxonomy" id="1144522"/>
    <lineage>
        <taxon>Eukaryota</taxon>
        <taxon>Metamonada</taxon>
        <taxon>Parabasalia</taxon>
        <taxon>Tritrichomonadida</taxon>
        <taxon>Tritrichomonadidae</taxon>
        <taxon>Tritrichomonas</taxon>
    </lineage>
</organism>
<sequence>MFHEDPNDDDAGSLFPSNPQPTAEDDDELPMFSISKPAEPKPTPTSKPAAAASKQAEPPKKSEHKKRPEKKRVQKFVLQKKENAAPDPMKKALTHFQLEFNQQYESLLQVIESLKPPDEIQGAVLPKDQILRKVQEAVDFADERDGDLLSKQIQIDKYDAGEFENDERKLLREKIAELKSQVDAEKAETTKIEQRINQLQEQYGQIIDEDEQLGPNSQNSETRMRNVLKRELERANLDLNNFKTVSEKRIEENSEQIKILKEQTEKFAEENDLWKDYSFKTEEDLANAKRDFKDKVKKVINDMVDGVMEMIEGSLNVENEYSGDTVLSAMRTALQETGESLCDLDADDAEEEDVEEEEEEDY</sequence>
<feature type="coiled-coil region" evidence="1">
    <location>
        <begin position="161"/>
        <end position="270"/>
    </location>
</feature>
<feature type="region of interest" description="Disordered" evidence="2">
    <location>
        <begin position="339"/>
        <end position="362"/>
    </location>
</feature>
<evidence type="ECO:0000256" key="1">
    <source>
        <dbReference type="SAM" id="Coils"/>
    </source>
</evidence>
<dbReference type="GeneID" id="94846850"/>
<protein>
    <submittedName>
        <fullName evidence="3">Uncharacterized protein</fullName>
    </submittedName>
</protein>
<reference evidence="3" key="1">
    <citation type="submission" date="2016-10" db="EMBL/GenBank/DDBJ databases">
        <authorList>
            <person name="Benchimol M."/>
            <person name="Almeida L.G."/>
            <person name="Vasconcelos A.T."/>
            <person name="Perreira-Neves A."/>
            <person name="Rosa I.A."/>
            <person name="Tasca T."/>
            <person name="Bogo M.R."/>
            <person name="de Souza W."/>
        </authorList>
    </citation>
    <scope>NUCLEOTIDE SEQUENCE [LARGE SCALE GENOMIC DNA]</scope>
    <source>
        <strain evidence="3">K</strain>
    </source>
</reference>
<dbReference type="Proteomes" id="UP000179807">
    <property type="component" value="Unassembled WGS sequence"/>
</dbReference>
<dbReference type="AlphaFoldDB" id="A0A1J4J7Z2"/>